<evidence type="ECO:0000256" key="2">
    <source>
        <dbReference type="ARBA" id="ARBA00023125"/>
    </source>
</evidence>
<evidence type="ECO:0000313" key="6">
    <source>
        <dbReference type="Proteomes" id="UP001518925"/>
    </source>
</evidence>
<sequence>MAKKQLIMEKALELFAAQGFESTSVQQITEHCGISKGAFYLAFKSKDELVVALIDHFMMQFISDIDHSVKNVTNNQQLLYNFYYATFNSFYKHSDFAKVLMKEQSQTINNHELILKMRYYDQLLDKIILAMIKQLYDNTVEQIQYDLLYCIKGLIRIYSELFIFSNVQLDLDLLSKSLEDKTKILASNMTVPFITSELIQLSQLPINEEELSPQHIVKFIDQKIEELGDSVEKESLLLIKDHILEPRLPQAIVIGLLGNIQHHPHLKWVSYLLRNYLLN</sequence>
<keyword evidence="1" id="KW-0678">Repressor</keyword>
<keyword evidence="2 3" id="KW-0238">DNA-binding</keyword>
<dbReference type="Pfam" id="PF00440">
    <property type="entry name" value="TetR_N"/>
    <property type="match status" value="1"/>
</dbReference>
<gene>
    <name evidence="5" type="ORF">JR050_04050</name>
</gene>
<dbReference type="InterPro" id="IPR001647">
    <property type="entry name" value="HTH_TetR"/>
</dbReference>
<dbReference type="PROSITE" id="PS01081">
    <property type="entry name" value="HTH_TETR_1"/>
    <property type="match status" value="1"/>
</dbReference>
<accession>A0ABS2DEH2</accession>
<dbReference type="PANTHER" id="PTHR43479:SF11">
    <property type="entry name" value="ACREF_ENVCD OPERON REPRESSOR-RELATED"/>
    <property type="match status" value="1"/>
</dbReference>
<dbReference type="InterPro" id="IPR023772">
    <property type="entry name" value="DNA-bd_HTH_TetR-type_CS"/>
</dbReference>
<protein>
    <submittedName>
        <fullName evidence="5">TetR/AcrR family transcriptional regulator</fullName>
    </submittedName>
</protein>
<organism evidence="5 6">
    <name type="scientific">Bacillus suaedaesalsae</name>
    <dbReference type="NCBI Taxonomy" id="2810349"/>
    <lineage>
        <taxon>Bacteria</taxon>
        <taxon>Bacillati</taxon>
        <taxon>Bacillota</taxon>
        <taxon>Bacilli</taxon>
        <taxon>Bacillales</taxon>
        <taxon>Bacillaceae</taxon>
        <taxon>Bacillus</taxon>
    </lineage>
</organism>
<evidence type="ECO:0000256" key="1">
    <source>
        <dbReference type="ARBA" id="ARBA00022491"/>
    </source>
</evidence>
<dbReference type="Gene3D" id="1.10.357.10">
    <property type="entry name" value="Tetracycline Repressor, domain 2"/>
    <property type="match status" value="1"/>
</dbReference>
<dbReference type="RefSeq" id="WP_204202227.1">
    <property type="nucleotide sequence ID" value="NZ_JAFELM010000016.1"/>
</dbReference>
<reference evidence="5 6" key="1">
    <citation type="submission" date="2021-02" db="EMBL/GenBank/DDBJ databases">
        <title>Bacillus sp. RD4P76, an endophyte from a halophyte.</title>
        <authorList>
            <person name="Sun J.-Q."/>
        </authorList>
    </citation>
    <scope>NUCLEOTIDE SEQUENCE [LARGE SCALE GENOMIC DNA]</scope>
    <source>
        <strain evidence="5 6">RD4P76</strain>
    </source>
</reference>
<dbReference type="PRINTS" id="PR00455">
    <property type="entry name" value="HTHTETR"/>
</dbReference>
<feature type="DNA-binding region" description="H-T-H motif" evidence="3">
    <location>
        <begin position="24"/>
        <end position="43"/>
    </location>
</feature>
<dbReference type="PANTHER" id="PTHR43479">
    <property type="entry name" value="ACREF/ENVCD OPERON REPRESSOR-RELATED"/>
    <property type="match status" value="1"/>
</dbReference>
<comment type="caution">
    <text evidence="5">The sequence shown here is derived from an EMBL/GenBank/DDBJ whole genome shotgun (WGS) entry which is preliminary data.</text>
</comment>
<evidence type="ECO:0000259" key="4">
    <source>
        <dbReference type="PROSITE" id="PS50977"/>
    </source>
</evidence>
<dbReference type="SUPFAM" id="SSF46689">
    <property type="entry name" value="Homeodomain-like"/>
    <property type="match status" value="1"/>
</dbReference>
<proteinExistence type="predicted"/>
<dbReference type="InterPro" id="IPR009057">
    <property type="entry name" value="Homeodomain-like_sf"/>
</dbReference>
<dbReference type="InterPro" id="IPR050624">
    <property type="entry name" value="HTH-type_Tx_Regulator"/>
</dbReference>
<evidence type="ECO:0000256" key="3">
    <source>
        <dbReference type="PROSITE-ProRule" id="PRU00335"/>
    </source>
</evidence>
<keyword evidence="6" id="KW-1185">Reference proteome</keyword>
<dbReference type="PROSITE" id="PS50977">
    <property type="entry name" value="HTH_TETR_2"/>
    <property type="match status" value="1"/>
</dbReference>
<dbReference type="Proteomes" id="UP001518925">
    <property type="component" value="Unassembled WGS sequence"/>
</dbReference>
<dbReference type="EMBL" id="JAFELM010000016">
    <property type="protein sequence ID" value="MBM6616855.1"/>
    <property type="molecule type" value="Genomic_DNA"/>
</dbReference>
<dbReference type="Gene3D" id="1.10.10.60">
    <property type="entry name" value="Homeodomain-like"/>
    <property type="match status" value="1"/>
</dbReference>
<feature type="domain" description="HTH tetR-type" evidence="4">
    <location>
        <begin position="1"/>
        <end position="61"/>
    </location>
</feature>
<evidence type="ECO:0000313" key="5">
    <source>
        <dbReference type="EMBL" id="MBM6616855.1"/>
    </source>
</evidence>
<name>A0ABS2DEH2_9BACI</name>